<dbReference type="SUPFAM" id="SSF48371">
    <property type="entry name" value="ARM repeat"/>
    <property type="match status" value="1"/>
</dbReference>
<evidence type="ECO:0000313" key="2">
    <source>
        <dbReference type="Proteomes" id="UP000077245"/>
    </source>
</evidence>
<protein>
    <submittedName>
        <fullName evidence="1">DNA alkylation repair enzyme</fullName>
    </submittedName>
</protein>
<gene>
    <name evidence="1" type="ORF">MBCUR_08360</name>
</gene>
<evidence type="ECO:0000313" key="1">
    <source>
        <dbReference type="EMBL" id="KZX12875.1"/>
    </source>
</evidence>
<accession>A0A162FGX1</accession>
<proteinExistence type="predicted"/>
<dbReference type="OrthoDB" id="53307at2157"/>
<dbReference type="EMBL" id="LWMV01000159">
    <property type="protein sequence ID" value="KZX12875.1"/>
    <property type="molecule type" value="Genomic_DNA"/>
</dbReference>
<comment type="caution">
    <text evidence="1">The sequence shown here is derived from an EMBL/GenBank/DDBJ whole genome shotgun (WGS) entry which is preliminary data.</text>
</comment>
<dbReference type="PANTHER" id="PTHR41291">
    <property type="entry name" value="DNA ALKYLATION REPAIR PROTEIN"/>
    <property type="match status" value="1"/>
</dbReference>
<dbReference type="AlphaFoldDB" id="A0A162FGX1"/>
<name>A0A162FGX1_9EURY</name>
<dbReference type="Pfam" id="PF08713">
    <property type="entry name" value="DNA_alkylation"/>
    <property type="match status" value="1"/>
</dbReference>
<dbReference type="PATRIC" id="fig|49547.3.peg.903"/>
<dbReference type="Proteomes" id="UP000077245">
    <property type="component" value="Unassembled WGS sequence"/>
</dbReference>
<organism evidence="1 2">
    <name type="scientific">Methanobrevibacter curvatus</name>
    <dbReference type="NCBI Taxonomy" id="49547"/>
    <lineage>
        <taxon>Archaea</taxon>
        <taxon>Methanobacteriati</taxon>
        <taxon>Methanobacteriota</taxon>
        <taxon>Methanomada group</taxon>
        <taxon>Methanobacteria</taxon>
        <taxon>Methanobacteriales</taxon>
        <taxon>Methanobacteriaceae</taxon>
        <taxon>Methanobrevibacter</taxon>
    </lineage>
</organism>
<dbReference type="InterPro" id="IPR016024">
    <property type="entry name" value="ARM-type_fold"/>
</dbReference>
<reference evidence="1 2" key="1">
    <citation type="submission" date="2016-04" db="EMBL/GenBank/DDBJ databases">
        <title>Genome sequence of Methanobrevibacter curvatus DSM 11111.</title>
        <authorList>
            <person name="Poehlein A."/>
            <person name="Seedorf H."/>
            <person name="Daniel R."/>
        </authorList>
    </citation>
    <scope>NUCLEOTIDE SEQUENCE [LARGE SCALE GENOMIC DNA]</scope>
    <source>
        <strain evidence="1 2">DSM 11111</strain>
    </source>
</reference>
<dbReference type="PANTHER" id="PTHR41291:SF1">
    <property type="entry name" value="DNA ALKYLATION REPAIR PROTEIN"/>
    <property type="match status" value="1"/>
</dbReference>
<dbReference type="InterPro" id="IPR014825">
    <property type="entry name" value="DNA_alkylation"/>
</dbReference>
<keyword evidence="2" id="KW-1185">Reference proteome</keyword>
<sequence length="92" mass="10612">MEVGEIIKKVEYLADSDHIETMKRLGINCKNTYGLRVPVIKEIAKECGKDHELALNLWKINTRETKILASLVDNSKEVSSKQMDEWTDEFDD</sequence>
<dbReference type="Gene3D" id="1.25.10.90">
    <property type="match status" value="1"/>
</dbReference>